<dbReference type="PANTHER" id="PTHR43806">
    <property type="entry name" value="PEPTIDASE S8"/>
    <property type="match status" value="1"/>
</dbReference>
<dbReference type="PROSITE" id="PS00137">
    <property type="entry name" value="SUBTILASE_HIS"/>
    <property type="match status" value="1"/>
</dbReference>
<evidence type="ECO:0000313" key="11">
    <source>
        <dbReference type="EMBL" id="ODV72773.1"/>
    </source>
</evidence>
<feature type="active site" description="Charge relay system" evidence="5">
    <location>
        <position position="427"/>
    </location>
</feature>
<dbReference type="InterPro" id="IPR022398">
    <property type="entry name" value="Peptidase_S8_His-AS"/>
</dbReference>
<dbReference type="GO" id="GO:0004252">
    <property type="term" value="F:serine-type endopeptidase activity"/>
    <property type="evidence" value="ECO:0007669"/>
    <property type="project" value="UniProtKB-UniRule"/>
</dbReference>
<dbReference type="PROSITE" id="PS51892">
    <property type="entry name" value="SUBTILASE"/>
    <property type="match status" value="1"/>
</dbReference>
<evidence type="ECO:0000313" key="13">
    <source>
        <dbReference type="Proteomes" id="UP000094389"/>
    </source>
</evidence>
<evidence type="ECO:0000313" key="10">
    <source>
        <dbReference type="EMBL" id="CEP22206.1"/>
    </source>
</evidence>
<dbReference type="RefSeq" id="XP_020069812.1">
    <property type="nucleotide sequence ID" value="XM_020215319.1"/>
</dbReference>
<dbReference type="InterPro" id="IPR023828">
    <property type="entry name" value="Peptidase_S8_Ser-AS"/>
</dbReference>
<keyword evidence="7" id="KW-0732">Signal</keyword>
<dbReference type="Pfam" id="PF05922">
    <property type="entry name" value="Inhibitor_I9"/>
    <property type="match status" value="1"/>
</dbReference>
<dbReference type="OrthoDB" id="206201at2759"/>
<evidence type="ECO:0000256" key="3">
    <source>
        <dbReference type="ARBA" id="ARBA00022801"/>
    </source>
</evidence>
<evidence type="ECO:0000256" key="5">
    <source>
        <dbReference type="PROSITE-ProRule" id="PRU01240"/>
    </source>
</evidence>
<dbReference type="FunFam" id="3.40.50.200:FF:000007">
    <property type="entry name" value="Subtilisin-like serine protease"/>
    <property type="match status" value="1"/>
</dbReference>
<reference evidence="10" key="1">
    <citation type="submission" date="2014-12" db="EMBL/GenBank/DDBJ databases">
        <authorList>
            <person name="Jaenicke S."/>
        </authorList>
    </citation>
    <scope>NUCLEOTIDE SEQUENCE [LARGE SCALE GENOMIC DNA]</scope>
    <source>
        <strain evidence="10">CBS1600</strain>
    </source>
</reference>
<dbReference type="CDD" id="cd04077">
    <property type="entry name" value="Peptidases_S8_PCSK9_ProteinaseK_like"/>
    <property type="match status" value="1"/>
</dbReference>
<feature type="active site" description="Charge relay system" evidence="5">
    <location>
        <position position="265"/>
    </location>
</feature>
<dbReference type="InterPro" id="IPR015500">
    <property type="entry name" value="Peptidase_S8_subtilisin-rel"/>
</dbReference>
<dbReference type="OMA" id="RHPDVDY"/>
<accession>A0A0H5C321</accession>
<dbReference type="PROSITE" id="PS00136">
    <property type="entry name" value="SUBTILASE_ASP"/>
    <property type="match status" value="1"/>
</dbReference>
<evidence type="ECO:0000259" key="8">
    <source>
        <dbReference type="Pfam" id="PF00082"/>
    </source>
</evidence>
<protein>
    <submittedName>
        <fullName evidence="10">PRB2 protein</fullName>
    </submittedName>
</protein>
<feature type="domain" description="Peptidase S8/S53" evidence="8">
    <location>
        <begin position="225"/>
        <end position="471"/>
    </location>
</feature>
<dbReference type="PROSITE" id="PS00138">
    <property type="entry name" value="SUBTILASE_SER"/>
    <property type="match status" value="1"/>
</dbReference>
<evidence type="ECO:0000256" key="7">
    <source>
        <dbReference type="SAM" id="SignalP"/>
    </source>
</evidence>
<dbReference type="InterPro" id="IPR034193">
    <property type="entry name" value="PCSK9_ProteinaseK-like"/>
</dbReference>
<comment type="similarity">
    <text evidence="1 5 6">Belongs to the peptidase S8 family.</text>
</comment>
<feature type="active site" description="Charge relay system" evidence="5">
    <location>
        <position position="233"/>
    </location>
</feature>
<keyword evidence="4 5" id="KW-0720">Serine protease</keyword>
<dbReference type="InterPro" id="IPR000209">
    <property type="entry name" value="Peptidase_S8/S53_dom"/>
</dbReference>
<dbReference type="EMBL" id="KV453933">
    <property type="protein sequence ID" value="ODV72773.1"/>
    <property type="molecule type" value="Genomic_DNA"/>
</dbReference>
<dbReference type="AlphaFoldDB" id="A0A0H5C321"/>
<evidence type="ECO:0000259" key="9">
    <source>
        <dbReference type="Pfam" id="PF05922"/>
    </source>
</evidence>
<evidence type="ECO:0000256" key="4">
    <source>
        <dbReference type="ARBA" id="ARBA00022825"/>
    </source>
</evidence>
<evidence type="ECO:0000256" key="1">
    <source>
        <dbReference type="ARBA" id="ARBA00011073"/>
    </source>
</evidence>
<dbReference type="InterPro" id="IPR023827">
    <property type="entry name" value="Peptidase_S8_Asp-AS"/>
</dbReference>
<dbReference type="EMBL" id="CDQK01000003">
    <property type="protein sequence ID" value="CEP22206.1"/>
    <property type="molecule type" value="Genomic_DNA"/>
</dbReference>
<feature type="domain" description="Inhibitor I9" evidence="9">
    <location>
        <begin position="88"/>
        <end position="185"/>
    </location>
</feature>
<reference evidence="11 13" key="3">
    <citation type="journal article" date="2016" name="Proc. Natl. Acad. Sci. U.S.A.">
        <title>Comparative genomics of biotechnologically important yeasts.</title>
        <authorList>
            <person name="Riley R."/>
            <person name="Haridas S."/>
            <person name="Wolfe K.H."/>
            <person name="Lopes M.R."/>
            <person name="Hittinger C.T."/>
            <person name="Goeker M."/>
            <person name="Salamov A.A."/>
            <person name="Wisecaver J.H."/>
            <person name="Long T.M."/>
            <person name="Calvey C.H."/>
            <person name="Aerts A.L."/>
            <person name="Barry K.W."/>
            <person name="Choi C."/>
            <person name="Clum A."/>
            <person name="Coughlan A.Y."/>
            <person name="Deshpande S."/>
            <person name="Douglass A.P."/>
            <person name="Hanson S.J."/>
            <person name="Klenk H.-P."/>
            <person name="LaButti K.M."/>
            <person name="Lapidus A."/>
            <person name="Lindquist E.A."/>
            <person name="Lipzen A.M."/>
            <person name="Meier-Kolthoff J.P."/>
            <person name="Ohm R.A."/>
            <person name="Otillar R.P."/>
            <person name="Pangilinan J.L."/>
            <person name="Peng Y."/>
            <person name="Rokas A."/>
            <person name="Rosa C.A."/>
            <person name="Scheuner C."/>
            <person name="Sibirny A.A."/>
            <person name="Slot J.C."/>
            <person name="Stielow J.B."/>
            <person name="Sun H."/>
            <person name="Kurtzman C.P."/>
            <person name="Blackwell M."/>
            <person name="Grigoriev I.V."/>
            <person name="Jeffries T.W."/>
        </authorList>
    </citation>
    <scope>NUCLEOTIDE SEQUENCE [LARGE SCALE GENOMIC DNA]</scope>
    <source>
        <strain evidence="13">ATCC 18201 / CBS 1600 / BCRC 20928 / JCM 3617 / NBRC 0987 / NRRL Y-1542</strain>
        <strain evidence="11">NRRL Y-1542</strain>
    </source>
</reference>
<dbReference type="Gene3D" id="3.30.70.80">
    <property type="entry name" value="Peptidase S8 propeptide/proteinase inhibitor I9"/>
    <property type="match status" value="1"/>
</dbReference>
<evidence type="ECO:0000256" key="6">
    <source>
        <dbReference type="RuleBase" id="RU003355"/>
    </source>
</evidence>
<dbReference type="STRING" id="983966.A0A0H5C321"/>
<dbReference type="GO" id="GO:0006508">
    <property type="term" value="P:proteolysis"/>
    <property type="evidence" value="ECO:0007669"/>
    <property type="project" value="UniProtKB-KW"/>
</dbReference>
<dbReference type="SUPFAM" id="SSF52743">
    <property type="entry name" value="Subtilisin-like"/>
    <property type="match status" value="1"/>
</dbReference>
<sequence length="539" mass="56885">MKTAFLLPVSVLLSIANALVIPGISNQDVFSIQGAGNNAAARVESVAAEQAIAAAVDTSLLREQLLPLEAAAELISTESAGRNIIPHRYIIVFKEGVKPEEANFHMQWVAAEHLTAAQALQKADPTSAFFQELQEQSVGSALGGILDGFSIDNLMSGYFGYFLDDTIELIRRNPMVKFVEKDSRVFASEFDTQNGAPWGLSRISHREPLSLGSFNKYLYDSDAGEGVTSYVIDTGVNIAHKEFEGRAKWGSTIPSGDEDVDGNGHGTHCAGTIASKHYGVAKKADIVAVKVLRSNGSGTMSDVVKGVEYAANAHAKAVKDNKKGFKGSTANMSLGGGKSPALDLAVNAAVTAGIHFAVAAGNDNADACNYSPAAAEKAVTVGASTLSDTRAYFSNYGKCVDIFGPGLNILSTYIGSETATATLSGTSMASPHVAGLLSYYLSLQPGSDSEFFTAKGGISPAQLKKKIIEYSTKDVLDDIPEDTPNYLIYNGAGGNLTKFWGTEESSVESESSSDLKTSLQGLESRLEALADDLKELVGF</sequence>
<dbReference type="Proteomes" id="UP000094389">
    <property type="component" value="Unassembled WGS sequence"/>
</dbReference>
<organism evidence="10 12">
    <name type="scientific">Cyberlindnera jadinii (strain ATCC 18201 / CBS 1600 / BCRC 20928 / JCM 3617 / NBRC 0987 / NRRL Y-1542)</name>
    <name type="common">Torula yeast</name>
    <name type="synonym">Candida utilis</name>
    <dbReference type="NCBI Taxonomy" id="983966"/>
    <lineage>
        <taxon>Eukaryota</taxon>
        <taxon>Fungi</taxon>
        <taxon>Dikarya</taxon>
        <taxon>Ascomycota</taxon>
        <taxon>Saccharomycotina</taxon>
        <taxon>Saccharomycetes</taxon>
        <taxon>Phaffomycetales</taxon>
        <taxon>Phaffomycetaceae</taxon>
        <taxon>Cyberlindnera</taxon>
    </lineage>
</organism>
<dbReference type="Proteomes" id="UP000038830">
    <property type="component" value="Unassembled WGS sequence"/>
</dbReference>
<dbReference type="PANTHER" id="PTHR43806:SF11">
    <property type="entry name" value="CEREVISIN-RELATED"/>
    <property type="match status" value="1"/>
</dbReference>
<keyword evidence="2 5" id="KW-0645">Protease</keyword>
<evidence type="ECO:0000256" key="2">
    <source>
        <dbReference type="ARBA" id="ARBA00022670"/>
    </source>
</evidence>
<dbReference type="GeneID" id="30989715"/>
<dbReference type="Gene3D" id="3.40.50.200">
    <property type="entry name" value="Peptidase S8/S53 domain"/>
    <property type="match status" value="1"/>
</dbReference>
<feature type="signal peptide" evidence="7">
    <location>
        <begin position="1"/>
        <end position="18"/>
    </location>
</feature>
<proteinExistence type="inferred from homology"/>
<dbReference type="FunFam" id="3.30.70.80:FF:000011">
    <property type="entry name" value="Vacuolar protease B"/>
    <property type="match status" value="1"/>
</dbReference>
<name>A0A0H5C321_CYBJN</name>
<dbReference type="Pfam" id="PF00082">
    <property type="entry name" value="Peptidase_S8"/>
    <property type="match status" value="1"/>
</dbReference>
<keyword evidence="13" id="KW-1185">Reference proteome</keyword>
<keyword evidence="3 5" id="KW-0378">Hydrolase</keyword>
<accession>A0A1E4RZU7</accession>
<feature type="chain" id="PRO_5040564497" evidence="7">
    <location>
        <begin position="19"/>
        <end position="539"/>
    </location>
</feature>
<dbReference type="PRINTS" id="PR00723">
    <property type="entry name" value="SUBTILISIN"/>
</dbReference>
<reference evidence="12" key="2">
    <citation type="journal article" date="2015" name="J. Biotechnol.">
        <title>The structure of the Cyberlindnera jadinii genome and its relation to Candida utilis analyzed by the occurrence of single nucleotide polymorphisms.</title>
        <authorList>
            <person name="Rupp O."/>
            <person name="Brinkrolf K."/>
            <person name="Buerth C."/>
            <person name="Kunigo M."/>
            <person name="Schneider J."/>
            <person name="Jaenicke S."/>
            <person name="Goesmann A."/>
            <person name="Puehler A."/>
            <person name="Jaeger K.-E."/>
            <person name="Ernst J.F."/>
        </authorList>
    </citation>
    <scope>NUCLEOTIDE SEQUENCE [LARGE SCALE GENOMIC DNA]</scope>
    <source>
        <strain evidence="12">ATCC 18201 / CBS 1600 / BCRC 20928 / JCM 3617 / NBRC 0987 / NRRL Y-1542</strain>
    </source>
</reference>
<dbReference type="SUPFAM" id="SSF54897">
    <property type="entry name" value="Protease propeptides/inhibitors"/>
    <property type="match status" value="1"/>
</dbReference>
<dbReference type="InterPro" id="IPR036852">
    <property type="entry name" value="Peptidase_S8/S53_dom_sf"/>
</dbReference>
<dbReference type="InterPro" id="IPR010259">
    <property type="entry name" value="S8pro/Inhibitor_I9"/>
</dbReference>
<dbReference type="InterPro" id="IPR037045">
    <property type="entry name" value="S8pro/Inhibitor_I9_sf"/>
</dbReference>
<evidence type="ECO:0000313" key="12">
    <source>
        <dbReference type="Proteomes" id="UP000038830"/>
    </source>
</evidence>
<gene>
    <name evidence="10" type="primary">PRB2</name>
    <name evidence="10" type="ORF">BN1211_2491</name>
    <name evidence="11" type="ORF">CYBJADRAFT_168311</name>
</gene>
<dbReference type="InterPro" id="IPR050131">
    <property type="entry name" value="Peptidase_S8_subtilisin-like"/>
</dbReference>